<evidence type="ECO:0000313" key="2">
    <source>
        <dbReference type="EMBL" id="VDO76476.1"/>
    </source>
</evidence>
<dbReference type="PANTHER" id="PTHR21301:SF11">
    <property type="entry name" value="GIY-YIG DOMAIN-CONTAINING PROTEIN"/>
    <property type="match status" value="1"/>
</dbReference>
<reference evidence="2 3" key="2">
    <citation type="submission" date="2018-11" db="EMBL/GenBank/DDBJ databases">
        <authorList>
            <consortium name="Pathogen Informatics"/>
        </authorList>
    </citation>
    <scope>NUCLEOTIDE SEQUENCE [LARGE SCALE GENOMIC DNA]</scope>
    <source>
        <strain evidence="2">Dakar</strain>
        <strain evidence="3">Dakar, Senegal</strain>
    </source>
</reference>
<organism evidence="4">
    <name type="scientific">Schistosoma curassoni</name>
    <dbReference type="NCBI Taxonomy" id="6186"/>
    <lineage>
        <taxon>Eukaryota</taxon>
        <taxon>Metazoa</taxon>
        <taxon>Spiralia</taxon>
        <taxon>Lophotrochozoa</taxon>
        <taxon>Platyhelminthes</taxon>
        <taxon>Trematoda</taxon>
        <taxon>Digenea</taxon>
        <taxon>Strigeidida</taxon>
        <taxon>Schistosomatoidea</taxon>
        <taxon>Schistosomatidae</taxon>
        <taxon>Schistosoma</taxon>
    </lineage>
</organism>
<feature type="region of interest" description="Disordered" evidence="1">
    <location>
        <begin position="1"/>
        <end position="42"/>
    </location>
</feature>
<proteinExistence type="predicted"/>
<name>A0A183JJ38_9TREM</name>
<gene>
    <name evidence="2" type="ORF">SCUD_LOCUS2714</name>
</gene>
<dbReference type="PANTHER" id="PTHR21301">
    <property type="entry name" value="REVERSE TRANSCRIPTASE"/>
    <property type="match status" value="1"/>
</dbReference>
<reference evidence="4" key="1">
    <citation type="submission" date="2016-06" db="UniProtKB">
        <authorList>
            <consortium name="WormBaseParasite"/>
        </authorList>
    </citation>
    <scope>IDENTIFICATION</scope>
</reference>
<sequence>MESSSPKEERKTKEHITPRNGNRHEKNEQELDGTRKEGPGQSLGVVLMNKAGYITMMKSILDDQLRFKAYPSNDQITVSLSCTLDSRKPRADPSEISNIYVKRFIPADRQNRVNVADKFMVYFDVTSFFARTPLFETIDIICQNYDLPPLLATEFKKLILMCTTDVQFQFNNTKYRQIDGVAMGSPLGPIMADIVMGYLESD</sequence>
<evidence type="ECO:0000256" key="1">
    <source>
        <dbReference type="SAM" id="MobiDB-lite"/>
    </source>
</evidence>
<evidence type="ECO:0000313" key="3">
    <source>
        <dbReference type="Proteomes" id="UP000279833"/>
    </source>
</evidence>
<dbReference type="EMBL" id="UZAK01002748">
    <property type="protein sequence ID" value="VDO76476.1"/>
    <property type="molecule type" value="Genomic_DNA"/>
</dbReference>
<dbReference type="AlphaFoldDB" id="A0A183JJ38"/>
<accession>A0A183JJ38</accession>
<protein>
    <submittedName>
        <fullName evidence="4">Reverse transcriptase domain-containing protein</fullName>
    </submittedName>
</protein>
<evidence type="ECO:0000313" key="4">
    <source>
        <dbReference type="WBParaSite" id="SCUD_0000271201-mRNA-1"/>
    </source>
</evidence>
<feature type="compositionally biased region" description="Basic and acidic residues" evidence="1">
    <location>
        <begin position="1"/>
        <end position="38"/>
    </location>
</feature>
<dbReference type="WBParaSite" id="SCUD_0000271201-mRNA-1">
    <property type="protein sequence ID" value="SCUD_0000271201-mRNA-1"/>
    <property type="gene ID" value="SCUD_0000271201"/>
</dbReference>
<keyword evidence="3" id="KW-1185">Reference proteome</keyword>
<dbReference type="Proteomes" id="UP000279833">
    <property type="component" value="Unassembled WGS sequence"/>
</dbReference>